<keyword evidence="9 10" id="KW-0511">Multifunctional enzyme</keyword>
<evidence type="ECO:0000256" key="10">
    <source>
        <dbReference type="HAMAP-Rule" id="MF_01102"/>
    </source>
</evidence>
<dbReference type="GO" id="GO:0016645">
    <property type="term" value="F:oxidoreductase activity, acting on the CH-NH group of donors"/>
    <property type="evidence" value="ECO:0007669"/>
    <property type="project" value="InterPro"/>
</dbReference>
<evidence type="ECO:0000256" key="5">
    <source>
        <dbReference type="ARBA" id="ARBA00022691"/>
    </source>
</evidence>
<dbReference type="RefSeq" id="WP_303491554.1">
    <property type="nucleotide sequence ID" value="NZ_JAUOPB010000003.1"/>
</dbReference>
<keyword evidence="5 10" id="KW-0949">S-adenosyl-L-methionine</keyword>
<evidence type="ECO:0000256" key="7">
    <source>
        <dbReference type="ARBA" id="ARBA00022827"/>
    </source>
</evidence>
<comment type="subcellular location">
    <subcellularLocation>
        <location evidence="10">Cytoplasm</location>
    </subcellularLocation>
</comment>
<dbReference type="AlphaFoldDB" id="A0AAW7X279"/>
<sequence length="707" mass="78375">MTKKLEHEYIAHTQRPALTWDEQGQPYSTEYDDVYYSTTDALAETRFVFLDKNNLAARWPHLTHQQTFTVCETGFGAGLNFLATWQLWRSTRPSGQLHFISLEKHPLNSAQIAKALNRWPQFAALSEQLCALYPPSSVPGFHHITLDEGQVQLTLYFGDAKTGLEQLVLAHGAINKIENRSSCIGDKQQLVDAWYFDGFTPAKNPSIWQPCIFTLAAELSKSTTTFATFTSARSVRDAIENAGFKWQKVPGFGLKREMLFGTFEQHPFAQVDPNKTPTTAHRSYRKRNGVQHSWHLQTANSEHQPPKTAIVIGGGLAGAHAAHALALRGVNVTLLERAPNLANGASSNLQGLVYTRLSLSGNPLSRFNMAAQLYADRFYHSHNFYTTCGEASGVLHLATSNAIEKQLRNIGEQHVSTDPNPIFNWVEQQDTEQAVGVSTSTGGLFIRNSGWLNPVQLCHALTNHPRITKLFNSDVAQLQQDAQGQWLALTNDGHKLASADITVICAARDAKQLAQTAYLPMRNIRGQVSHLSSHGLSQRLHASVCGAGYIAPAQSGIHCAGASFNLHENTLDLREEDHQFNIDNLASMSKSLTFNPPLTTLDGKVGFRATTPDYFPIVGPVPMRDEFCERFAGYRKRAATPIPQTGPYYRGLYVSVGYGSRGLAYTPLATESLCHSIFGELQPIATETLLHLHPARFLFRDLTRNRI</sequence>
<feature type="domain" description="MnmC-like methyltransferase" evidence="12">
    <location>
        <begin position="121"/>
        <end position="262"/>
    </location>
</feature>
<dbReference type="HAMAP" id="MF_01102">
    <property type="entry name" value="MnmC"/>
    <property type="match status" value="1"/>
</dbReference>
<keyword evidence="4 10" id="KW-0808">Transferase</keyword>
<evidence type="ECO:0000256" key="1">
    <source>
        <dbReference type="ARBA" id="ARBA00022490"/>
    </source>
</evidence>
<dbReference type="Gene3D" id="3.40.50.150">
    <property type="entry name" value="Vaccinia Virus protein VP39"/>
    <property type="match status" value="1"/>
</dbReference>
<dbReference type="Gene3D" id="3.30.9.10">
    <property type="entry name" value="D-Amino Acid Oxidase, subunit A, domain 2"/>
    <property type="match status" value="1"/>
</dbReference>
<dbReference type="InterPro" id="IPR029063">
    <property type="entry name" value="SAM-dependent_MTases_sf"/>
</dbReference>
<keyword evidence="6 10" id="KW-0819">tRNA processing</keyword>
<dbReference type="PANTHER" id="PTHR13847">
    <property type="entry name" value="SARCOSINE DEHYDROGENASE-RELATED"/>
    <property type="match status" value="1"/>
</dbReference>
<evidence type="ECO:0000313" key="13">
    <source>
        <dbReference type="EMBL" id="MDO6421860.1"/>
    </source>
</evidence>
<comment type="similarity">
    <text evidence="10">In the N-terminal section; belongs to the methyltransferase superfamily. tRNA (mnm(5)s(2)U34)-methyltransferase family.</text>
</comment>
<feature type="domain" description="FAD dependent oxidoreductase" evidence="11">
    <location>
        <begin position="310"/>
        <end position="669"/>
    </location>
</feature>
<dbReference type="GO" id="GO:0004808">
    <property type="term" value="F:tRNA (5-methylaminomethyl-2-thiouridylate)(34)-methyltransferase activity"/>
    <property type="evidence" value="ECO:0007669"/>
    <property type="project" value="UniProtKB-EC"/>
</dbReference>
<keyword evidence="3 10" id="KW-0285">Flavoprotein</keyword>
<dbReference type="Proteomes" id="UP001169760">
    <property type="component" value="Unassembled WGS sequence"/>
</dbReference>
<feature type="region of interest" description="FAD-dependent cmnm(5)s(2)U34 oxidoreductase" evidence="10">
    <location>
        <begin position="312"/>
        <end position="707"/>
    </location>
</feature>
<keyword evidence="1 10" id="KW-0963">Cytoplasm</keyword>
<dbReference type="NCBIfam" id="NF002481">
    <property type="entry name" value="PRK01747.1-2"/>
    <property type="match status" value="1"/>
</dbReference>
<comment type="similarity">
    <text evidence="10">In the C-terminal section; belongs to the DAO family.</text>
</comment>
<dbReference type="GO" id="GO:0002097">
    <property type="term" value="P:tRNA wobble base modification"/>
    <property type="evidence" value="ECO:0007669"/>
    <property type="project" value="UniProtKB-UniRule"/>
</dbReference>
<keyword evidence="2 10" id="KW-0489">Methyltransferase</keyword>
<dbReference type="PANTHER" id="PTHR13847:SF283">
    <property type="entry name" value="TRNA 5-METHYLAMINOMETHYL-2-THIOURIDINE BIOSYNTHESIS BIFUNCTIONAL PROTEIN MNMC"/>
    <property type="match status" value="1"/>
</dbReference>
<dbReference type="Pfam" id="PF05430">
    <property type="entry name" value="Methyltransf_30"/>
    <property type="match status" value="1"/>
</dbReference>
<dbReference type="InterPro" id="IPR047785">
    <property type="entry name" value="tRNA_MNMC2"/>
</dbReference>
<feature type="region of interest" description="tRNA (mnm(5)s(2)U34)-methyltransferase" evidence="10">
    <location>
        <begin position="1"/>
        <end position="264"/>
    </location>
</feature>
<dbReference type="InterPro" id="IPR023032">
    <property type="entry name" value="tRNA_MAMT_biosynth_bifunc_MnmC"/>
</dbReference>
<dbReference type="InterPro" id="IPR036188">
    <property type="entry name" value="FAD/NAD-bd_sf"/>
</dbReference>
<comment type="cofactor">
    <cofactor evidence="10">
        <name>FAD</name>
        <dbReference type="ChEBI" id="CHEBI:57692"/>
    </cofactor>
</comment>
<dbReference type="GO" id="GO:0032259">
    <property type="term" value="P:methylation"/>
    <property type="evidence" value="ECO:0007669"/>
    <property type="project" value="UniProtKB-KW"/>
</dbReference>
<organism evidence="13 14">
    <name type="scientific">Saccharophagus degradans</name>
    <dbReference type="NCBI Taxonomy" id="86304"/>
    <lineage>
        <taxon>Bacteria</taxon>
        <taxon>Pseudomonadati</taxon>
        <taxon>Pseudomonadota</taxon>
        <taxon>Gammaproteobacteria</taxon>
        <taxon>Cellvibrionales</taxon>
        <taxon>Cellvibrionaceae</taxon>
        <taxon>Saccharophagus</taxon>
    </lineage>
</organism>
<keyword evidence="7 10" id="KW-0274">FAD</keyword>
<dbReference type="Gene3D" id="3.50.50.60">
    <property type="entry name" value="FAD/NAD(P)-binding domain"/>
    <property type="match status" value="1"/>
</dbReference>
<keyword evidence="8 10" id="KW-0560">Oxidoreductase</keyword>
<dbReference type="InterPro" id="IPR006076">
    <property type="entry name" value="FAD-dep_OxRdtase"/>
</dbReference>
<gene>
    <name evidence="10 13" type="primary">mnmC</name>
    <name evidence="13" type="ORF">Q4521_05200</name>
</gene>
<evidence type="ECO:0000256" key="9">
    <source>
        <dbReference type="ARBA" id="ARBA00023268"/>
    </source>
</evidence>
<evidence type="ECO:0000313" key="14">
    <source>
        <dbReference type="Proteomes" id="UP001169760"/>
    </source>
</evidence>
<name>A0AAW7X279_9GAMM</name>
<evidence type="ECO:0000259" key="12">
    <source>
        <dbReference type="Pfam" id="PF05430"/>
    </source>
</evidence>
<dbReference type="SUPFAM" id="SSF51905">
    <property type="entry name" value="FAD/NAD(P)-binding domain"/>
    <property type="match status" value="1"/>
</dbReference>
<comment type="function">
    <text evidence="10">Catalyzes the last two steps in the biosynthesis of 5-methylaminomethyl-2-thiouridine (mnm(5)s(2)U) at the wobble position (U34) in tRNA. Catalyzes the FAD-dependent demodification of cmnm(5)s(2)U34 to nm(5)s(2)U34, followed by the transfer of a methyl group from S-adenosyl-L-methionine to nm(5)s(2)U34, to form mnm(5)s(2)U34.</text>
</comment>
<dbReference type="Pfam" id="PF01266">
    <property type="entry name" value="DAO"/>
    <property type="match status" value="1"/>
</dbReference>
<dbReference type="EC" id="1.5.-.-" evidence="10"/>
<dbReference type="EMBL" id="JAUOPB010000003">
    <property type="protein sequence ID" value="MDO6421860.1"/>
    <property type="molecule type" value="Genomic_DNA"/>
</dbReference>
<accession>A0AAW7X279</accession>
<dbReference type="GO" id="GO:0050660">
    <property type="term" value="F:flavin adenine dinucleotide binding"/>
    <property type="evidence" value="ECO:0007669"/>
    <property type="project" value="UniProtKB-UniRule"/>
</dbReference>
<protein>
    <recommendedName>
        <fullName evidence="10">tRNA 5-methylaminomethyl-2-thiouridine biosynthesis bifunctional protein MnmC</fullName>
        <shortName evidence="10">tRNA mnm(5)s(2)U biosynthesis bifunctional protein</shortName>
    </recommendedName>
    <domain>
        <recommendedName>
            <fullName evidence="10">tRNA (mnm(5)s(2)U34)-methyltransferase</fullName>
            <ecNumber evidence="10">2.1.1.61</ecNumber>
        </recommendedName>
    </domain>
    <domain>
        <recommendedName>
            <fullName evidence="10">FAD-dependent cmnm(5)s(2)U34 oxidoreductase</fullName>
            <ecNumber evidence="10">1.5.-.-</ecNumber>
        </recommendedName>
    </domain>
</protein>
<evidence type="ECO:0000256" key="6">
    <source>
        <dbReference type="ARBA" id="ARBA00022694"/>
    </source>
</evidence>
<dbReference type="NCBIfam" id="NF033855">
    <property type="entry name" value="tRNA_MNMC2"/>
    <property type="match status" value="1"/>
</dbReference>
<dbReference type="NCBIfam" id="TIGR03197">
    <property type="entry name" value="MnmC_Cterm"/>
    <property type="match status" value="1"/>
</dbReference>
<evidence type="ECO:0000256" key="4">
    <source>
        <dbReference type="ARBA" id="ARBA00022679"/>
    </source>
</evidence>
<dbReference type="InterPro" id="IPR017610">
    <property type="entry name" value="tRNA_S-uridine_synth_MnmC_C"/>
</dbReference>
<dbReference type="InterPro" id="IPR008471">
    <property type="entry name" value="MnmC-like_methylTransf"/>
</dbReference>
<evidence type="ECO:0000256" key="8">
    <source>
        <dbReference type="ARBA" id="ARBA00023002"/>
    </source>
</evidence>
<dbReference type="GO" id="GO:0005737">
    <property type="term" value="C:cytoplasm"/>
    <property type="evidence" value="ECO:0007669"/>
    <property type="project" value="UniProtKB-SubCell"/>
</dbReference>
<evidence type="ECO:0000256" key="2">
    <source>
        <dbReference type="ARBA" id="ARBA00022603"/>
    </source>
</evidence>
<comment type="catalytic activity">
    <reaction evidence="10">
        <text>5-aminomethyl-2-thiouridine(34) in tRNA + S-adenosyl-L-methionine = 5-methylaminomethyl-2-thiouridine(34) in tRNA + S-adenosyl-L-homocysteine + H(+)</text>
        <dbReference type="Rhea" id="RHEA:19569"/>
        <dbReference type="Rhea" id="RHEA-COMP:10195"/>
        <dbReference type="Rhea" id="RHEA-COMP:10197"/>
        <dbReference type="ChEBI" id="CHEBI:15378"/>
        <dbReference type="ChEBI" id="CHEBI:57856"/>
        <dbReference type="ChEBI" id="CHEBI:59789"/>
        <dbReference type="ChEBI" id="CHEBI:74454"/>
        <dbReference type="ChEBI" id="CHEBI:74455"/>
        <dbReference type="EC" id="2.1.1.61"/>
    </reaction>
</comment>
<comment type="caution">
    <text evidence="13">The sequence shown here is derived from an EMBL/GenBank/DDBJ whole genome shotgun (WGS) entry which is preliminary data.</text>
</comment>
<reference evidence="13" key="1">
    <citation type="submission" date="2023-07" db="EMBL/GenBank/DDBJ databases">
        <title>Genome content predicts the carbon catabolic preferences of heterotrophic bacteria.</title>
        <authorList>
            <person name="Gralka M."/>
        </authorList>
    </citation>
    <scope>NUCLEOTIDE SEQUENCE</scope>
    <source>
        <strain evidence="13">I3M17_2</strain>
    </source>
</reference>
<proteinExistence type="inferred from homology"/>
<evidence type="ECO:0000256" key="3">
    <source>
        <dbReference type="ARBA" id="ARBA00022630"/>
    </source>
</evidence>
<evidence type="ECO:0000259" key="11">
    <source>
        <dbReference type="Pfam" id="PF01266"/>
    </source>
</evidence>
<dbReference type="EC" id="2.1.1.61" evidence="10"/>